<dbReference type="InterPro" id="IPR018356">
    <property type="entry name" value="Tscrpt_reg_HTH_DeoR_CS"/>
</dbReference>
<reference evidence="5" key="1">
    <citation type="journal article" date="2021" name="PeerJ">
        <title>Extensive microbial diversity within the chicken gut microbiome revealed by metagenomics and culture.</title>
        <authorList>
            <person name="Gilroy R."/>
            <person name="Ravi A."/>
            <person name="Getino M."/>
            <person name="Pursley I."/>
            <person name="Horton D.L."/>
            <person name="Alikhan N.F."/>
            <person name="Baker D."/>
            <person name="Gharbi K."/>
            <person name="Hall N."/>
            <person name="Watson M."/>
            <person name="Adriaenssens E.M."/>
            <person name="Foster-Nyarko E."/>
            <person name="Jarju S."/>
            <person name="Secka A."/>
            <person name="Antonio M."/>
            <person name="Oren A."/>
            <person name="Chaudhuri R.R."/>
            <person name="La Ragione R."/>
            <person name="Hildebrand F."/>
            <person name="Pallen M.J."/>
        </authorList>
    </citation>
    <scope>NUCLEOTIDE SEQUENCE</scope>
    <source>
        <strain evidence="5">ChiBcec1-1093</strain>
    </source>
</reference>
<feature type="domain" description="HTH deoR-type" evidence="4">
    <location>
        <begin position="3"/>
        <end position="58"/>
    </location>
</feature>
<dbReference type="PANTHER" id="PTHR30363">
    <property type="entry name" value="HTH-TYPE TRANSCRIPTIONAL REGULATOR SRLR-RELATED"/>
    <property type="match status" value="1"/>
</dbReference>
<dbReference type="PROSITE" id="PS51000">
    <property type="entry name" value="HTH_DEOR_2"/>
    <property type="match status" value="1"/>
</dbReference>
<reference evidence="5" key="2">
    <citation type="submission" date="2021-04" db="EMBL/GenBank/DDBJ databases">
        <authorList>
            <person name="Gilroy R."/>
        </authorList>
    </citation>
    <scope>NUCLEOTIDE SEQUENCE</scope>
    <source>
        <strain evidence="5">ChiBcec1-1093</strain>
    </source>
</reference>
<dbReference type="SMART" id="SM00420">
    <property type="entry name" value="HTH_DEOR"/>
    <property type="match status" value="1"/>
</dbReference>
<keyword evidence="3" id="KW-0804">Transcription</keyword>
<keyword evidence="2 5" id="KW-0238">DNA-binding</keyword>
<dbReference type="InterPro" id="IPR037171">
    <property type="entry name" value="NagB/RpiA_transferase-like"/>
</dbReference>
<dbReference type="AlphaFoldDB" id="A0A9D2K6M2"/>
<dbReference type="Gene3D" id="3.40.50.1360">
    <property type="match status" value="1"/>
</dbReference>
<dbReference type="EMBL" id="DXBC01000065">
    <property type="protein sequence ID" value="HIZ78999.1"/>
    <property type="molecule type" value="Genomic_DNA"/>
</dbReference>
<evidence type="ECO:0000313" key="6">
    <source>
        <dbReference type="Proteomes" id="UP000824101"/>
    </source>
</evidence>
<dbReference type="InterPro" id="IPR050313">
    <property type="entry name" value="Carb_Metab_HTH_regulators"/>
</dbReference>
<dbReference type="Gene3D" id="1.10.10.10">
    <property type="entry name" value="Winged helix-like DNA-binding domain superfamily/Winged helix DNA-binding domain"/>
    <property type="match status" value="1"/>
</dbReference>
<dbReference type="InterPro" id="IPR036390">
    <property type="entry name" value="WH_DNA-bd_sf"/>
</dbReference>
<dbReference type="InterPro" id="IPR036388">
    <property type="entry name" value="WH-like_DNA-bd_sf"/>
</dbReference>
<sequence>MLYTERAELILQQLQLQATVKVTELAELLQVSVDTVRRDLKSMEQSGLVRCIRGGACLPDSLSLFSNFAGREIVNIDAKREAAKKALKYIRPDMVIALNSGTTNTILAQEMVSKGERFTVVTNNFEAIRILMDSPSIEVIAIGGKMDSIERSTCGTQCEREFSRYFPDLAFLSINAVDRENGFTDFRMSEIGILQLLAEQSKKTIAVMDSGKIGKCSRVRLFPLTQVDRLVTDEKVTEKIKEAYGKQGLIIE</sequence>
<name>A0A9D2K6M2_9FIRM</name>
<dbReference type="PRINTS" id="PR00037">
    <property type="entry name" value="HTHLACR"/>
</dbReference>
<accession>A0A9D2K6M2</accession>
<dbReference type="SUPFAM" id="SSF46785">
    <property type="entry name" value="Winged helix' DNA-binding domain"/>
    <property type="match status" value="1"/>
</dbReference>
<evidence type="ECO:0000313" key="5">
    <source>
        <dbReference type="EMBL" id="HIZ78999.1"/>
    </source>
</evidence>
<organism evidence="5 6">
    <name type="scientific">Candidatus Lachnoclostridium stercorigallinarum</name>
    <dbReference type="NCBI Taxonomy" id="2838634"/>
    <lineage>
        <taxon>Bacteria</taxon>
        <taxon>Bacillati</taxon>
        <taxon>Bacillota</taxon>
        <taxon>Clostridia</taxon>
        <taxon>Lachnospirales</taxon>
        <taxon>Lachnospiraceae</taxon>
    </lineage>
</organism>
<comment type="caution">
    <text evidence="5">The sequence shown here is derived from an EMBL/GenBank/DDBJ whole genome shotgun (WGS) entry which is preliminary data.</text>
</comment>
<dbReference type="GO" id="GO:0003700">
    <property type="term" value="F:DNA-binding transcription factor activity"/>
    <property type="evidence" value="ECO:0007669"/>
    <property type="project" value="InterPro"/>
</dbReference>
<evidence type="ECO:0000256" key="2">
    <source>
        <dbReference type="ARBA" id="ARBA00023125"/>
    </source>
</evidence>
<dbReference type="Proteomes" id="UP000824101">
    <property type="component" value="Unassembled WGS sequence"/>
</dbReference>
<evidence type="ECO:0000256" key="1">
    <source>
        <dbReference type="ARBA" id="ARBA00023015"/>
    </source>
</evidence>
<dbReference type="SUPFAM" id="SSF100950">
    <property type="entry name" value="NagB/RpiA/CoA transferase-like"/>
    <property type="match status" value="1"/>
</dbReference>
<dbReference type="Pfam" id="PF08220">
    <property type="entry name" value="HTH_DeoR"/>
    <property type="match status" value="1"/>
</dbReference>
<dbReference type="PROSITE" id="PS00894">
    <property type="entry name" value="HTH_DEOR_1"/>
    <property type="match status" value="1"/>
</dbReference>
<dbReference type="GO" id="GO:0003677">
    <property type="term" value="F:DNA binding"/>
    <property type="evidence" value="ECO:0007669"/>
    <property type="project" value="UniProtKB-KW"/>
</dbReference>
<dbReference type="PANTHER" id="PTHR30363:SF44">
    <property type="entry name" value="AGA OPERON TRANSCRIPTIONAL REPRESSOR-RELATED"/>
    <property type="match status" value="1"/>
</dbReference>
<dbReference type="Pfam" id="PF00455">
    <property type="entry name" value="DeoRC"/>
    <property type="match status" value="1"/>
</dbReference>
<gene>
    <name evidence="5" type="ORF">IAA17_04365</name>
</gene>
<dbReference type="InterPro" id="IPR014036">
    <property type="entry name" value="DeoR-like_C"/>
</dbReference>
<dbReference type="SMART" id="SM01134">
    <property type="entry name" value="DeoRC"/>
    <property type="match status" value="1"/>
</dbReference>
<evidence type="ECO:0000256" key="3">
    <source>
        <dbReference type="ARBA" id="ARBA00023163"/>
    </source>
</evidence>
<dbReference type="InterPro" id="IPR001034">
    <property type="entry name" value="DeoR_HTH"/>
</dbReference>
<protein>
    <submittedName>
        <fullName evidence="5">DeoR/GlpR family DNA-binding transcription regulator</fullName>
    </submittedName>
</protein>
<proteinExistence type="predicted"/>
<keyword evidence="1" id="KW-0805">Transcription regulation</keyword>
<evidence type="ECO:0000259" key="4">
    <source>
        <dbReference type="PROSITE" id="PS51000"/>
    </source>
</evidence>